<protein>
    <submittedName>
        <fullName evidence="1">Uncharacterized protein</fullName>
    </submittedName>
</protein>
<evidence type="ECO:0000313" key="2">
    <source>
        <dbReference type="Proteomes" id="UP000241675"/>
    </source>
</evidence>
<keyword evidence="2" id="KW-1185">Reference proteome</keyword>
<dbReference type="EMBL" id="MG189906">
    <property type="protein sequence ID" value="ATS92391.1"/>
    <property type="molecule type" value="Genomic_DNA"/>
</dbReference>
<sequence>MCRQVCGPCPFRDSPAAYAYDADAMEALEDGNVPACHSIVGADAIFQDAPFDPKHPCVGHQKWVAGEEGFKKPDVTNKVK</sequence>
<reference evidence="2" key="1">
    <citation type="submission" date="2017-10" db="EMBL/GenBank/DDBJ databases">
        <authorList>
            <person name="Peters D.L."/>
        </authorList>
    </citation>
    <scope>NUCLEOTIDE SEQUENCE [LARGE SCALE GENOMIC DNA]</scope>
</reference>
<proteinExistence type="predicted"/>
<dbReference type="Proteomes" id="UP000241675">
    <property type="component" value="Segment"/>
</dbReference>
<accession>A0A2D2W2M7</accession>
<reference evidence="1 2" key="2">
    <citation type="submission" date="2017-11" db="EMBL/GenBank/DDBJ databases">
        <title>Lysogenic conversion of Stenotrophomonas maltophilia by temperate phage DLP4.</title>
        <authorList>
            <person name="Dennis J."/>
            <person name="Stothard P."/>
        </authorList>
    </citation>
    <scope>NUCLEOTIDE SEQUENCE [LARGE SCALE GENOMIC DNA]</scope>
</reference>
<name>A0A2D2W2M7_9CAUD</name>
<gene>
    <name evidence="1" type="ORF">DLP05_045</name>
</gene>
<organism evidence="1 2">
    <name type="scientific">Stenotrophomonas phage vB_SmaS_DLP_5</name>
    <dbReference type="NCBI Taxonomy" id="2044561"/>
    <lineage>
        <taxon>Viruses</taxon>
        <taxon>Duplodnaviria</taxon>
        <taxon>Heunggongvirae</taxon>
        <taxon>Uroviricota</taxon>
        <taxon>Caudoviricetes</taxon>
        <taxon>Delepquintavirus</taxon>
        <taxon>Delepquintavirus DLP5</taxon>
    </lineage>
</organism>
<evidence type="ECO:0000313" key="1">
    <source>
        <dbReference type="EMBL" id="ATS92391.1"/>
    </source>
</evidence>